<dbReference type="EMBL" id="JALLPJ020001357">
    <property type="protein sequence ID" value="KAL3767864.1"/>
    <property type="molecule type" value="Genomic_DNA"/>
</dbReference>
<protein>
    <submittedName>
        <fullName evidence="1">Uncharacterized protein</fullName>
    </submittedName>
</protein>
<keyword evidence="2" id="KW-1185">Reference proteome</keyword>
<evidence type="ECO:0000313" key="2">
    <source>
        <dbReference type="Proteomes" id="UP001530400"/>
    </source>
</evidence>
<comment type="caution">
    <text evidence="1">The sequence shown here is derived from an EMBL/GenBank/DDBJ whole genome shotgun (WGS) entry which is preliminary data.</text>
</comment>
<reference evidence="1 2" key="1">
    <citation type="submission" date="2024-10" db="EMBL/GenBank/DDBJ databases">
        <title>Updated reference genomes for cyclostephanoid diatoms.</title>
        <authorList>
            <person name="Roberts W.R."/>
            <person name="Alverson A.J."/>
        </authorList>
    </citation>
    <scope>NUCLEOTIDE SEQUENCE [LARGE SCALE GENOMIC DNA]</scope>
    <source>
        <strain evidence="1 2">AJA010-31</strain>
    </source>
</reference>
<gene>
    <name evidence="1" type="ORF">ACHAWO_013683</name>
</gene>
<dbReference type="Proteomes" id="UP001530400">
    <property type="component" value="Unassembled WGS sequence"/>
</dbReference>
<dbReference type="AlphaFoldDB" id="A0ABD3MX32"/>
<proteinExistence type="predicted"/>
<evidence type="ECO:0000313" key="1">
    <source>
        <dbReference type="EMBL" id="KAL3767864.1"/>
    </source>
</evidence>
<organism evidence="1 2">
    <name type="scientific">Cyclotella atomus</name>
    <dbReference type="NCBI Taxonomy" id="382360"/>
    <lineage>
        <taxon>Eukaryota</taxon>
        <taxon>Sar</taxon>
        <taxon>Stramenopiles</taxon>
        <taxon>Ochrophyta</taxon>
        <taxon>Bacillariophyta</taxon>
        <taxon>Coscinodiscophyceae</taxon>
        <taxon>Thalassiosirophycidae</taxon>
        <taxon>Stephanodiscales</taxon>
        <taxon>Stephanodiscaceae</taxon>
        <taxon>Cyclotella</taxon>
    </lineage>
</organism>
<name>A0ABD3MX32_9STRA</name>
<accession>A0ABD3MX32</accession>
<sequence>MHHVVKGSVMIRIEDCQGFIVKGNTIKNVKVMSKAATVNADMCVDYHLGASSADGSDRMLADIRGISVAAVAGYDPNLFNNAKEAGISSNTILDFKSESANIIIGIDIQGASHDIELTDNYVDLDSLVGDDDTDKWIGMRIRESANGIFTKSNNDFVQGEEVVRKALIAFTLQH</sequence>